<dbReference type="Proteomes" id="UP001501102">
    <property type="component" value="Unassembled WGS sequence"/>
</dbReference>
<evidence type="ECO:0000313" key="1">
    <source>
        <dbReference type="EMBL" id="GAA2909248.1"/>
    </source>
</evidence>
<reference evidence="1 2" key="1">
    <citation type="journal article" date="2019" name="Int. J. Syst. Evol. Microbiol.">
        <title>The Global Catalogue of Microorganisms (GCM) 10K type strain sequencing project: providing services to taxonomists for standard genome sequencing and annotation.</title>
        <authorList>
            <consortium name="The Broad Institute Genomics Platform"/>
            <consortium name="The Broad Institute Genome Sequencing Center for Infectious Disease"/>
            <person name="Wu L."/>
            <person name="Ma J."/>
        </authorList>
    </citation>
    <scope>NUCLEOTIDE SEQUENCE [LARGE SCALE GENOMIC DNA]</scope>
    <source>
        <strain evidence="1 2">JCM 4087</strain>
    </source>
</reference>
<protein>
    <submittedName>
        <fullName evidence="1">Uncharacterized protein</fullName>
    </submittedName>
</protein>
<gene>
    <name evidence="1" type="ORF">GCM10020221_01650</name>
</gene>
<proteinExistence type="predicted"/>
<organism evidence="1 2">
    <name type="scientific">Streptomyces thioluteus</name>
    <dbReference type="NCBI Taxonomy" id="66431"/>
    <lineage>
        <taxon>Bacteria</taxon>
        <taxon>Bacillati</taxon>
        <taxon>Actinomycetota</taxon>
        <taxon>Actinomycetes</taxon>
        <taxon>Kitasatosporales</taxon>
        <taxon>Streptomycetaceae</taxon>
        <taxon>Streptomyces</taxon>
    </lineage>
</organism>
<sequence length="45" mass="4655">MLGARLSFRNADPEAEGGGGAIAVLWLPESSPTSTGTFPIIRVPD</sequence>
<evidence type="ECO:0000313" key="2">
    <source>
        <dbReference type="Proteomes" id="UP001501102"/>
    </source>
</evidence>
<accession>A0ABN3WAK0</accession>
<comment type="caution">
    <text evidence="1">The sequence shown here is derived from an EMBL/GenBank/DDBJ whole genome shotgun (WGS) entry which is preliminary data.</text>
</comment>
<keyword evidence="2" id="KW-1185">Reference proteome</keyword>
<name>A0ABN3WAK0_STRTU</name>
<dbReference type="EMBL" id="BAAAXZ010000005">
    <property type="protein sequence ID" value="GAA2909248.1"/>
    <property type="molecule type" value="Genomic_DNA"/>
</dbReference>